<comment type="caution">
    <text evidence="4">The sequence shown here is derived from an EMBL/GenBank/DDBJ whole genome shotgun (WGS) entry which is preliminary data.</text>
</comment>
<dbReference type="InterPro" id="IPR001789">
    <property type="entry name" value="Sig_transdc_resp-reg_receiver"/>
</dbReference>
<dbReference type="CDD" id="cd00156">
    <property type="entry name" value="REC"/>
    <property type="match status" value="1"/>
</dbReference>
<sequence>MKNILIVDDQPAAREVLSVYVESFSEKAPICCSSVAEAKQVMIERDGDIDLIISDYNMPNSSGWDLYTYKHDLDKSLPFILVTAESREDLNTRGEFLETNDHFDFIRKPFYGHEICESLELFFPKKDSSEAKFMSLEIDYFLKYQKEEISCYIKLTKGKILKVSDGDAFSKEVLLKYKSKGIERVYILKTDFHSFMESKLESLHSQLSSQKGTDESSVGIQSVTVETVTDFLRTIGIRDSHVEVAQSSVELTLRLVRNKKGLNSIFKQLRQEENVRSSISVLSSYISALLGSSADFCDHKCLEKLGMASFFQDVAIKDDELCLINDKNDPDFLKLSKENQSVVLMHPLRSAEMLEKLEDLPTDIINLIKHHHESPCSGGFPRGEGGNKLGVIFCVFILSVEFAHFLLKNGLDEENVLLFKDDIEQRYTSGNYSKARELFMDVF</sequence>
<protein>
    <recommendedName>
        <fullName evidence="3">Response regulatory domain-containing protein</fullName>
    </recommendedName>
</protein>
<dbReference type="SUPFAM" id="SSF52172">
    <property type="entry name" value="CheY-like"/>
    <property type="match status" value="1"/>
</dbReference>
<dbReference type="SMART" id="SM00448">
    <property type="entry name" value="REC"/>
    <property type="match status" value="1"/>
</dbReference>
<dbReference type="Gene3D" id="1.10.3210.10">
    <property type="entry name" value="Hypothetical protein af1432"/>
    <property type="match status" value="1"/>
</dbReference>
<evidence type="ECO:0000256" key="2">
    <source>
        <dbReference type="PROSITE-ProRule" id="PRU00169"/>
    </source>
</evidence>
<accession>A0A1Y5FAK3</accession>
<dbReference type="PANTHER" id="PTHR44591">
    <property type="entry name" value="STRESS RESPONSE REGULATOR PROTEIN 1"/>
    <property type="match status" value="1"/>
</dbReference>
<name>A0A1Y5FAK3_9BACT</name>
<evidence type="ECO:0000313" key="4">
    <source>
        <dbReference type="EMBL" id="OUR95783.1"/>
    </source>
</evidence>
<dbReference type="Gene3D" id="3.40.50.2300">
    <property type="match status" value="1"/>
</dbReference>
<reference evidence="5" key="1">
    <citation type="journal article" date="2017" name="Proc. Natl. Acad. Sci. U.S.A.">
        <title>Simulation of Deepwater Horizon oil plume reveals substrate specialization within a complex community of hydrocarbon-degraders.</title>
        <authorList>
            <person name="Hu P."/>
            <person name="Dubinsky E.A."/>
            <person name="Probst A.J."/>
            <person name="Wang J."/>
            <person name="Sieber C.M.K."/>
            <person name="Tom L.M."/>
            <person name="Gardinali P."/>
            <person name="Banfield J.F."/>
            <person name="Atlas R.M."/>
            <person name="Andersen G.L."/>
        </authorList>
    </citation>
    <scope>NUCLEOTIDE SEQUENCE [LARGE SCALE GENOMIC DNA]</scope>
</reference>
<dbReference type="GO" id="GO:0000160">
    <property type="term" value="P:phosphorelay signal transduction system"/>
    <property type="evidence" value="ECO:0007669"/>
    <property type="project" value="InterPro"/>
</dbReference>
<dbReference type="Proteomes" id="UP000196531">
    <property type="component" value="Unassembled WGS sequence"/>
</dbReference>
<dbReference type="PANTHER" id="PTHR44591:SF3">
    <property type="entry name" value="RESPONSE REGULATORY DOMAIN-CONTAINING PROTEIN"/>
    <property type="match status" value="1"/>
</dbReference>
<gene>
    <name evidence="4" type="ORF">A9Q84_14880</name>
</gene>
<dbReference type="EMBL" id="MAAO01000007">
    <property type="protein sequence ID" value="OUR95783.1"/>
    <property type="molecule type" value="Genomic_DNA"/>
</dbReference>
<dbReference type="PROSITE" id="PS50110">
    <property type="entry name" value="RESPONSE_REGULATORY"/>
    <property type="match status" value="1"/>
</dbReference>
<keyword evidence="1 2" id="KW-0597">Phosphoprotein</keyword>
<evidence type="ECO:0000313" key="5">
    <source>
        <dbReference type="Proteomes" id="UP000196531"/>
    </source>
</evidence>
<organism evidence="4 5">
    <name type="scientific">Halobacteriovorax marinus</name>
    <dbReference type="NCBI Taxonomy" id="97084"/>
    <lineage>
        <taxon>Bacteria</taxon>
        <taxon>Pseudomonadati</taxon>
        <taxon>Bdellovibrionota</taxon>
        <taxon>Bacteriovoracia</taxon>
        <taxon>Bacteriovoracales</taxon>
        <taxon>Halobacteriovoraceae</taxon>
        <taxon>Halobacteriovorax</taxon>
    </lineage>
</organism>
<evidence type="ECO:0000259" key="3">
    <source>
        <dbReference type="PROSITE" id="PS50110"/>
    </source>
</evidence>
<dbReference type="InterPro" id="IPR050595">
    <property type="entry name" value="Bact_response_regulator"/>
</dbReference>
<dbReference type="Pfam" id="PF00072">
    <property type="entry name" value="Response_reg"/>
    <property type="match status" value="1"/>
</dbReference>
<evidence type="ECO:0000256" key="1">
    <source>
        <dbReference type="ARBA" id="ARBA00022553"/>
    </source>
</evidence>
<feature type="domain" description="Response regulatory" evidence="3">
    <location>
        <begin position="3"/>
        <end position="123"/>
    </location>
</feature>
<proteinExistence type="predicted"/>
<feature type="modified residue" description="4-aspartylphosphate" evidence="2">
    <location>
        <position position="55"/>
    </location>
</feature>
<dbReference type="AlphaFoldDB" id="A0A1Y5FAK3"/>
<dbReference type="InterPro" id="IPR011006">
    <property type="entry name" value="CheY-like_superfamily"/>
</dbReference>